<dbReference type="AlphaFoldDB" id="A0A4Z2HCU5"/>
<gene>
    <name evidence="1" type="ORF">EYF80_026106</name>
</gene>
<comment type="caution">
    <text evidence="1">The sequence shown here is derived from an EMBL/GenBank/DDBJ whole genome shotgun (WGS) entry which is preliminary data.</text>
</comment>
<keyword evidence="2" id="KW-1185">Reference proteome</keyword>
<dbReference type="EMBL" id="SRLO01000268">
    <property type="protein sequence ID" value="TNN63688.1"/>
    <property type="molecule type" value="Genomic_DNA"/>
</dbReference>
<protein>
    <submittedName>
        <fullName evidence="1">Uncharacterized protein</fullName>
    </submittedName>
</protein>
<name>A0A4Z2HCU5_9TELE</name>
<organism evidence="1 2">
    <name type="scientific">Liparis tanakae</name>
    <name type="common">Tanaka's snailfish</name>
    <dbReference type="NCBI Taxonomy" id="230148"/>
    <lineage>
        <taxon>Eukaryota</taxon>
        <taxon>Metazoa</taxon>
        <taxon>Chordata</taxon>
        <taxon>Craniata</taxon>
        <taxon>Vertebrata</taxon>
        <taxon>Euteleostomi</taxon>
        <taxon>Actinopterygii</taxon>
        <taxon>Neopterygii</taxon>
        <taxon>Teleostei</taxon>
        <taxon>Neoteleostei</taxon>
        <taxon>Acanthomorphata</taxon>
        <taxon>Eupercaria</taxon>
        <taxon>Perciformes</taxon>
        <taxon>Cottioidei</taxon>
        <taxon>Cottales</taxon>
        <taxon>Liparidae</taxon>
        <taxon>Liparis</taxon>
    </lineage>
</organism>
<evidence type="ECO:0000313" key="2">
    <source>
        <dbReference type="Proteomes" id="UP000314294"/>
    </source>
</evidence>
<proteinExistence type="predicted"/>
<accession>A0A4Z2HCU5</accession>
<reference evidence="1 2" key="1">
    <citation type="submission" date="2019-03" db="EMBL/GenBank/DDBJ databases">
        <title>First draft genome of Liparis tanakae, snailfish: a comprehensive survey of snailfish specific genes.</title>
        <authorList>
            <person name="Kim W."/>
            <person name="Song I."/>
            <person name="Jeong J.-H."/>
            <person name="Kim D."/>
            <person name="Kim S."/>
            <person name="Ryu S."/>
            <person name="Song J.Y."/>
            <person name="Lee S.K."/>
        </authorList>
    </citation>
    <scope>NUCLEOTIDE SEQUENCE [LARGE SCALE GENOMIC DNA]</scope>
    <source>
        <tissue evidence="1">Muscle</tissue>
    </source>
</reference>
<sequence>MYFDLLSGSDYQRHIVPVHAHRCCIQPCCALHTTLESDTSDPRMRHRALSGLSFDNSSLSQLGGVVSGAGPTSMDPSPASCFRQFDFLKPVLMGLKLNILYIGLAVAGELGIGTRPHLLLHLRKCYQRLHGIVKGAMMLDELADPFRQT</sequence>
<dbReference type="Proteomes" id="UP000314294">
    <property type="component" value="Unassembled WGS sequence"/>
</dbReference>
<evidence type="ECO:0000313" key="1">
    <source>
        <dbReference type="EMBL" id="TNN63688.1"/>
    </source>
</evidence>